<name>A0ABS2GH94_9FIRM</name>
<dbReference type="InterPro" id="IPR058924">
    <property type="entry name" value="AGPR_dimerisation_dom"/>
</dbReference>
<evidence type="ECO:0000259" key="6">
    <source>
        <dbReference type="SMART" id="SM00859"/>
    </source>
</evidence>
<dbReference type="SUPFAM" id="SSF51735">
    <property type="entry name" value="NAD(P)-binding Rossmann-fold domains"/>
    <property type="match status" value="1"/>
</dbReference>
<evidence type="ECO:0000256" key="4">
    <source>
        <dbReference type="ARBA" id="ARBA00022857"/>
    </source>
</evidence>
<protein>
    <submittedName>
        <fullName evidence="7">N-acetyl-gamma-glutamyl-phosphate reductase</fullName>
        <ecNumber evidence="7">1.2.1.38</ecNumber>
    </submittedName>
</protein>
<keyword evidence="8" id="KW-1185">Reference proteome</keyword>
<dbReference type="NCBIfam" id="TIGR01851">
    <property type="entry name" value="argC_other"/>
    <property type="match status" value="1"/>
</dbReference>
<gene>
    <name evidence="7" type="primary">argC</name>
    <name evidence="7" type="ORF">H6A01_09375</name>
</gene>
<keyword evidence="2" id="KW-0055">Arginine biosynthesis</keyword>
<dbReference type="InterPro" id="IPR000534">
    <property type="entry name" value="Semialdehyde_DH_NAD-bd"/>
</dbReference>
<dbReference type="Proteomes" id="UP000707138">
    <property type="component" value="Unassembled WGS sequence"/>
</dbReference>
<sequence length="311" mass="32753">MHKVFIVGQAGTTGLRIYERLAARPDIEVLTIDEEKRKDTKAIAALAAEADVVFLCLPDAAANDVVDAIGDLPCRIIDASTAHRTTPGWAYGFAELSDDYRKGIATTKHIAVPGCHASGMVAILHPLVKAGIVPATYPVTVTSLTGYSGGGKSMIADYESADKSQDLYAPRHYGMGQMHKHLKEVVHHTGLGMPPIFMPIVDDYYSGMIVSIGFQTAALHGTAADVESTLKAAYKEAKLITVESLSNEGNAGCMAANTNSGKDGMIIKVTGNEDRVVVHAIFDNLGKGASGAAVQCMNIALGLPETTGLAL</sequence>
<dbReference type="GO" id="GO:0003942">
    <property type="term" value="F:N-acetyl-gamma-glutamyl-phosphate reductase activity"/>
    <property type="evidence" value="ECO:0007669"/>
    <property type="project" value="UniProtKB-EC"/>
</dbReference>
<keyword evidence="1" id="KW-0963">Cytoplasm</keyword>
<evidence type="ECO:0000313" key="8">
    <source>
        <dbReference type="Proteomes" id="UP000707138"/>
    </source>
</evidence>
<reference evidence="7 8" key="1">
    <citation type="journal article" date="2021" name="Sci. Rep.">
        <title>The distribution of antibiotic resistance genes in chicken gut microbiota commensals.</title>
        <authorList>
            <person name="Juricova H."/>
            <person name="Matiasovicova J."/>
            <person name="Kubasova T."/>
            <person name="Cejkova D."/>
            <person name="Rychlik I."/>
        </authorList>
    </citation>
    <scope>NUCLEOTIDE SEQUENCE [LARGE SCALE GENOMIC DNA]</scope>
    <source>
        <strain evidence="7 8">An537</strain>
    </source>
</reference>
<keyword evidence="4" id="KW-0521">NADP</keyword>
<keyword evidence="5 7" id="KW-0560">Oxidoreductase</keyword>
<dbReference type="Pfam" id="PF22698">
    <property type="entry name" value="Semialdhyde_dhC_1"/>
    <property type="match status" value="1"/>
</dbReference>
<dbReference type="Gene3D" id="3.30.360.10">
    <property type="entry name" value="Dihydrodipicolinate Reductase, domain 2"/>
    <property type="match status" value="1"/>
</dbReference>
<dbReference type="PANTHER" id="PTHR32338">
    <property type="entry name" value="N-ACETYL-GAMMA-GLUTAMYL-PHOSPHATE REDUCTASE, CHLOROPLASTIC-RELATED-RELATED"/>
    <property type="match status" value="1"/>
</dbReference>
<dbReference type="PANTHER" id="PTHR32338:SF10">
    <property type="entry name" value="N-ACETYL-GAMMA-GLUTAMYL-PHOSPHATE REDUCTASE, CHLOROPLASTIC-RELATED"/>
    <property type="match status" value="1"/>
</dbReference>
<feature type="domain" description="Semialdehyde dehydrogenase NAD-binding" evidence="6">
    <location>
        <begin position="3"/>
        <end position="104"/>
    </location>
</feature>
<evidence type="ECO:0000313" key="7">
    <source>
        <dbReference type="EMBL" id="MBM6913526.1"/>
    </source>
</evidence>
<evidence type="ECO:0000256" key="5">
    <source>
        <dbReference type="ARBA" id="ARBA00023002"/>
    </source>
</evidence>
<evidence type="ECO:0000256" key="2">
    <source>
        <dbReference type="ARBA" id="ARBA00022571"/>
    </source>
</evidence>
<keyword evidence="3" id="KW-0028">Amino-acid biosynthesis</keyword>
<dbReference type="Pfam" id="PF01118">
    <property type="entry name" value="Semialdhyde_dh"/>
    <property type="match status" value="1"/>
</dbReference>
<evidence type="ECO:0000256" key="3">
    <source>
        <dbReference type="ARBA" id="ARBA00022605"/>
    </source>
</evidence>
<dbReference type="InterPro" id="IPR036291">
    <property type="entry name" value="NAD(P)-bd_dom_sf"/>
</dbReference>
<dbReference type="InterPro" id="IPR050085">
    <property type="entry name" value="AGPR"/>
</dbReference>
<dbReference type="EC" id="1.2.1.38" evidence="7"/>
<dbReference type="SMART" id="SM00859">
    <property type="entry name" value="Semialdhyde_dh"/>
    <property type="match status" value="1"/>
</dbReference>
<proteinExistence type="predicted"/>
<accession>A0ABS2GH94</accession>
<dbReference type="SUPFAM" id="SSF55347">
    <property type="entry name" value="Glyceraldehyde-3-phosphate dehydrogenase-like, C-terminal domain"/>
    <property type="match status" value="1"/>
</dbReference>
<comment type="caution">
    <text evidence="7">The sequence shown here is derived from an EMBL/GenBank/DDBJ whole genome shotgun (WGS) entry which is preliminary data.</text>
</comment>
<evidence type="ECO:0000256" key="1">
    <source>
        <dbReference type="ARBA" id="ARBA00022490"/>
    </source>
</evidence>
<dbReference type="Gene3D" id="3.40.50.720">
    <property type="entry name" value="NAD(P)-binding Rossmann-like Domain"/>
    <property type="match status" value="1"/>
</dbReference>
<dbReference type="CDD" id="cd23935">
    <property type="entry name" value="AGPR_2_C"/>
    <property type="match status" value="1"/>
</dbReference>
<organism evidence="7 8">
    <name type="scientific">Veillonella magna</name>
    <dbReference type="NCBI Taxonomy" id="464322"/>
    <lineage>
        <taxon>Bacteria</taxon>
        <taxon>Bacillati</taxon>
        <taxon>Bacillota</taxon>
        <taxon>Negativicutes</taxon>
        <taxon>Veillonellales</taxon>
        <taxon>Veillonellaceae</taxon>
        <taxon>Veillonella</taxon>
    </lineage>
</organism>
<dbReference type="EMBL" id="JACJLA010000022">
    <property type="protein sequence ID" value="MBM6913526.1"/>
    <property type="molecule type" value="Genomic_DNA"/>
</dbReference>
<dbReference type="InterPro" id="IPR010136">
    <property type="entry name" value="AGPR_type-2"/>
</dbReference>